<evidence type="ECO:0008006" key="5">
    <source>
        <dbReference type="Google" id="ProtNLM"/>
    </source>
</evidence>
<feature type="compositionally biased region" description="Polar residues" evidence="2">
    <location>
        <begin position="1"/>
        <end position="19"/>
    </location>
</feature>
<comment type="caution">
    <text evidence="3">The sequence shown here is derived from an EMBL/GenBank/DDBJ whole genome shotgun (WGS) entry which is preliminary data.</text>
</comment>
<dbReference type="EMBL" id="JAUESC010000381">
    <property type="protein sequence ID" value="KAK0590525.1"/>
    <property type="molecule type" value="Genomic_DNA"/>
</dbReference>
<gene>
    <name evidence="3" type="ORF">LWI29_028418</name>
</gene>
<keyword evidence="4" id="KW-1185">Reference proteome</keyword>
<accession>A0AA39SI09</accession>
<dbReference type="PANTHER" id="PTHR31099">
    <property type="entry name" value="OS06G0165300 PROTEIN"/>
    <property type="match status" value="1"/>
</dbReference>
<organism evidence="3 4">
    <name type="scientific">Acer saccharum</name>
    <name type="common">Sugar maple</name>
    <dbReference type="NCBI Taxonomy" id="4024"/>
    <lineage>
        <taxon>Eukaryota</taxon>
        <taxon>Viridiplantae</taxon>
        <taxon>Streptophyta</taxon>
        <taxon>Embryophyta</taxon>
        <taxon>Tracheophyta</taxon>
        <taxon>Spermatophyta</taxon>
        <taxon>Magnoliopsida</taxon>
        <taxon>eudicotyledons</taxon>
        <taxon>Gunneridae</taxon>
        <taxon>Pentapetalae</taxon>
        <taxon>rosids</taxon>
        <taxon>malvids</taxon>
        <taxon>Sapindales</taxon>
        <taxon>Sapindaceae</taxon>
        <taxon>Hippocastanoideae</taxon>
        <taxon>Acereae</taxon>
        <taxon>Acer</taxon>
    </lineage>
</organism>
<reference evidence="3" key="2">
    <citation type="submission" date="2023-06" db="EMBL/GenBank/DDBJ databases">
        <authorList>
            <person name="Swenson N.G."/>
            <person name="Wegrzyn J.L."/>
            <person name="Mcevoy S.L."/>
        </authorList>
    </citation>
    <scope>NUCLEOTIDE SEQUENCE</scope>
    <source>
        <strain evidence="3">NS2018</strain>
        <tissue evidence="3">Leaf</tissue>
    </source>
</reference>
<evidence type="ECO:0000256" key="1">
    <source>
        <dbReference type="SAM" id="Coils"/>
    </source>
</evidence>
<feature type="region of interest" description="Disordered" evidence="2">
    <location>
        <begin position="341"/>
        <end position="369"/>
    </location>
</feature>
<reference evidence="3" key="1">
    <citation type="journal article" date="2022" name="Plant J.">
        <title>Strategies of tolerance reflected in two North American maple genomes.</title>
        <authorList>
            <person name="McEvoy S.L."/>
            <person name="Sezen U.U."/>
            <person name="Trouern-Trend A."/>
            <person name="McMahon S.M."/>
            <person name="Schaberg P.G."/>
            <person name="Yang J."/>
            <person name="Wegrzyn J.L."/>
            <person name="Swenson N.G."/>
        </authorList>
    </citation>
    <scope>NUCLEOTIDE SEQUENCE</scope>
    <source>
        <strain evidence="3">NS2018</strain>
    </source>
</reference>
<keyword evidence="1" id="KW-0175">Coiled coil</keyword>
<protein>
    <recommendedName>
        <fullName evidence="5">Transposase (Putative), gypsy type</fullName>
    </recommendedName>
</protein>
<feature type="region of interest" description="Disordered" evidence="2">
    <location>
        <begin position="1"/>
        <end position="29"/>
    </location>
</feature>
<evidence type="ECO:0000313" key="3">
    <source>
        <dbReference type="EMBL" id="KAK0590525.1"/>
    </source>
</evidence>
<dbReference type="AlphaFoldDB" id="A0AA39SI09"/>
<proteinExistence type="predicted"/>
<feature type="coiled-coil region" evidence="1">
    <location>
        <begin position="447"/>
        <end position="492"/>
    </location>
</feature>
<dbReference type="PANTHER" id="PTHR31099:SF28">
    <property type="entry name" value="F5J5.12"/>
    <property type="match status" value="1"/>
</dbReference>
<evidence type="ECO:0000313" key="4">
    <source>
        <dbReference type="Proteomes" id="UP001168877"/>
    </source>
</evidence>
<name>A0AA39SI09_ACESA</name>
<sequence length="552" mass="63752">MSGNDTVSEPQYSWTSNDTVGKDDGVDSGTQDVNRLVTIEDPSKVVTINTRGMLEQGVVRAIAGLVEFPEYRDDVEASTSGRPLGVLDGSPASLVMEDNLHYLRTVYGIPKSVELRAPLEHERADWDIPNWTCFYEYTLRLGFRFPVPSLVRRLLKHFDIASGQLMPNSWRILMSLTILRERYRIDFGLGCVMHNYYLKEHVGDQGRYILIPRDKNNRLIIDTTTNDRQWNDTFFFDKGPQFVLRRVWNRKDIKHTDNDMSCDDTTERTKEILHIPAKDRSCRTLLVDVTSMSNAKMNLPDKADAIKRYRDDLVKKRATAQKKNQVTDKSNEDAHVAQEHIYTLSPEHHLTRKRQRKNSTTDQGKKVESSSKMKFVDVVFEPDSSMMLLSSRMSSFKEPDGFLERSNEFLLSADEEFLKGKKMEEVLQAQLHLHDRYKMVSDKCVKFKKANDTLKADKAKVDNALKELEQKYITLEKNLKGKEEERDQHLEESTKAKAVVVKQKRLVTELKEQLTSIANTTMCKAKAEIFKEYLSGEHVNWSHEEMQEVIDT</sequence>
<dbReference type="Proteomes" id="UP001168877">
    <property type="component" value="Unassembled WGS sequence"/>
</dbReference>
<evidence type="ECO:0000256" key="2">
    <source>
        <dbReference type="SAM" id="MobiDB-lite"/>
    </source>
</evidence>